<reference evidence="3" key="1">
    <citation type="submission" date="2023-10" db="EMBL/GenBank/DDBJ databases">
        <authorList>
            <person name="Chen Y."/>
            <person name="Shah S."/>
            <person name="Dougan E. K."/>
            <person name="Thang M."/>
            <person name="Chan C."/>
        </authorList>
    </citation>
    <scope>NUCLEOTIDE SEQUENCE [LARGE SCALE GENOMIC DNA]</scope>
</reference>
<evidence type="ECO:0000313" key="3">
    <source>
        <dbReference type="EMBL" id="CAK0813623.1"/>
    </source>
</evidence>
<evidence type="ECO:0000256" key="2">
    <source>
        <dbReference type="SAM" id="MobiDB-lite"/>
    </source>
</evidence>
<evidence type="ECO:0000313" key="4">
    <source>
        <dbReference type="Proteomes" id="UP001189429"/>
    </source>
</evidence>
<dbReference type="Proteomes" id="UP001189429">
    <property type="component" value="Unassembled WGS sequence"/>
</dbReference>
<name>A0ABN9R5K5_9DINO</name>
<feature type="coiled-coil region" evidence="1">
    <location>
        <begin position="1"/>
        <end position="46"/>
    </location>
</feature>
<keyword evidence="1" id="KW-0175">Coiled coil</keyword>
<sequence>LERSAQVAERLEEQLAEAKRRVVQLHSELKTRENEYQDVARRLRDEVLPQPEPAAVKPKLDLQGLLAGEEFEVDDGGAFGLVDAGTQLSAEEKIEFDKAAFGQAKEKSSALLEEHRELARRMADAKRRRTEEP</sequence>
<dbReference type="EMBL" id="CAUYUJ010005435">
    <property type="protein sequence ID" value="CAK0813623.1"/>
    <property type="molecule type" value="Genomic_DNA"/>
</dbReference>
<comment type="caution">
    <text evidence="3">The sequence shown here is derived from an EMBL/GenBank/DDBJ whole genome shotgun (WGS) entry which is preliminary data.</text>
</comment>
<feature type="non-terminal residue" evidence="3">
    <location>
        <position position="133"/>
    </location>
</feature>
<feature type="region of interest" description="Disordered" evidence="2">
    <location>
        <begin position="112"/>
        <end position="133"/>
    </location>
</feature>
<feature type="non-terminal residue" evidence="3">
    <location>
        <position position="1"/>
    </location>
</feature>
<keyword evidence="4" id="KW-1185">Reference proteome</keyword>
<organism evidence="3 4">
    <name type="scientific">Prorocentrum cordatum</name>
    <dbReference type="NCBI Taxonomy" id="2364126"/>
    <lineage>
        <taxon>Eukaryota</taxon>
        <taxon>Sar</taxon>
        <taxon>Alveolata</taxon>
        <taxon>Dinophyceae</taxon>
        <taxon>Prorocentrales</taxon>
        <taxon>Prorocentraceae</taxon>
        <taxon>Prorocentrum</taxon>
    </lineage>
</organism>
<proteinExistence type="predicted"/>
<evidence type="ECO:0000256" key="1">
    <source>
        <dbReference type="SAM" id="Coils"/>
    </source>
</evidence>
<accession>A0ABN9R5K5</accession>
<gene>
    <name evidence="3" type="ORF">PCOR1329_LOCUS17482</name>
</gene>
<protein>
    <submittedName>
        <fullName evidence="3">Uncharacterized protein</fullName>
    </submittedName>
</protein>